<name>A0AAV0HW07_9ROSI</name>
<sequence>MNLEHLNHLRDLPLSRILQPLRIQTLDHLGPELKPTLI</sequence>
<keyword evidence="2" id="KW-1185">Reference proteome</keyword>
<evidence type="ECO:0000313" key="1">
    <source>
        <dbReference type="EMBL" id="CAI0389444.1"/>
    </source>
</evidence>
<organism evidence="1 2">
    <name type="scientific">Linum tenue</name>
    <dbReference type="NCBI Taxonomy" id="586396"/>
    <lineage>
        <taxon>Eukaryota</taxon>
        <taxon>Viridiplantae</taxon>
        <taxon>Streptophyta</taxon>
        <taxon>Embryophyta</taxon>
        <taxon>Tracheophyta</taxon>
        <taxon>Spermatophyta</taxon>
        <taxon>Magnoliopsida</taxon>
        <taxon>eudicotyledons</taxon>
        <taxon>Gunneridae</taxon>
        <taxon>Pentapetalae</taxon>
        <taxon>rosids</taxon>
        <taxon>fabids</taxon>
        <taxon>Malpighiales</taxon>
        <taxon>Linaceae</taxon>
        <taxon>Linum</taxon>
    </lineage>
</organism>
<protein>
    <submittedName>
        <fullName evidence="1">Uncharacterized protein</fullName>
    </submittedName>
</protein>
<proteinExistence type="predicted"/>
<reference evidence="1" key="1">
    <citation type="submission" date="2022-08" db="EMBL/GenBank/DDBJ databases">
        <authorList>
            <person name="Gutierrez-Valencia J."/>
        </authorList>
    </citation>
    <scope>NUCLEOTIDE SEQUENCE</scope>
</reference>
<dbReference type="AlphaFoldDB" id="A0AAV0HW07"/>
<accession>A0AAV0HW07</accession>
<gene>
    <name evidence="1" type="ORF">LITE_LOCUS6239</name>
</gene>
<dbReference type="Proteomes" id="UP001154282">
    <property type="component" value="Unassembled WGS sequence"/>
</dbReference>
<evidence type="ECO:0000313" key="2">
    <source>
        <dbReference type="Proteomes" id="UP001154282"/>
    </source>
</evidence>
<comment type="caution">
    <text evidence="1">The sequence shown here is derived from an EMBL/GenBank/DDBJ whole genome shotgun (WGS) entry which is preliminary data.</text>
</comment>
<dbReference type="EMBL" id="CAMGYJ010000003">
    <property type="protein sequence ID" value="CAI0389444.1"/>
    <property type="molecule type" value="Genomic_DNA"/>
</dbReference>